<dbReference type="EMBL" id="CP000783">
    <property type="protein sequence ID" value="ABU78341.1"/>
    <property type="molecule type" value="Genomic_DNA"/>
</dbReference>
<comment type="function">
    <text evidence="5">Binds to the sigma-S subunit of RNA polymerase, activating expression of sigma-S-regulated genes. Stimulates RNA polymerase holoenzyme formation and may bind to several other sigma factors, such as sigma-70 and sigma-32.</text>
</comment>
<keyword evidence="4 5" id="KW-0804">Transcription</keyword>
<keyword evidence="1 5" id="KW-0963">Cytoplasm</keyword>
<evidence type="ECO:0000313" key="6">
    <source>
        <dbReference type="EMBL" id="ABU78341.1"/>
    </source>
</evidence>
<evidence type="ECO:0000313" key="7">
    <source>
        <dbReference type="Proteomes" id="UP000000260"/>
    </source>
</evidence>
<dbReference type="KEGG" id="esa:ESA_03113"/>
<comment type="similarity">
    <text evidence="5">Belongs to the Crl family.</text>
</comment>
<reference evidence="6 7" key="1">
    <citation type="journal article" date="2010" name="PLoS ONE">
        <title>Genome sequence of Cronobacter sakazakii BAA-894 and comparative genomic hybridization analysis with other Cronobacter species.</title>
        <authorList>
            <person name="Kucerova E."/>
            <person name="Clifton S.W."/>
            <person name="Xia X.Q."/>
            <person name="Long F."/>
            <person name="Porwollik S."/>
            <person name="Fulton L."/>
            <person name="Fronick C."/>
            <person name="Minx P."/>
            <person name="Kyung K."/>
            <person name="Warren W."/>
            <person name="Fulton R."/>
            <person name="Feng D."/>
            <person name="Wollam A."/>
            <person name="Shah N."/>
            <person name="Bhonagiri V."/>
            <person name="Nash W.E."/>
            <person name="Hallsworth-Pepin K."/>
            <person name="Wilson R.K."/>
            <person name="McClelland M."/>
            <person name="Forsythe S.J."/>
        </authorList>
    </citation>
    <scope>NUCLEOTIDE SEQUENCE [LARGE SCALE GENOMIC DNA]</scope>
    <source>
        <strain evidence="6 7">ATCC BAA-894</strain>
    </source>
</reference>
<dbReference type="GO" id="GO:0005737">
    <property type="term" value="C:cytoplasm"/>
    <property type="evidence" value="ECO:0007669"/>
    <property type="project" value="UniProtKB-SubCell"/>
</dbReference>
<protein>
    <recommendedName>
        <fullName evidence="5">Sigma factor-binding protein Crl</fullName>
    </recommendedName>
</protein>
<dbReference type="AlphaFoldDB" id="A7MEN0"/>
<dbReference type="InterPro" id="IPR038208">
    <property type="entry name" value="Tscrpt_reg_Crl_sf"/>
</dbReference>
<dbReference type="GO" id="GO:0045893">
    <property type="term" value="P:positive regulation of DNA-templated transcription"/>
    <property type="evidence" value="ECO:0007669"/>
    <property type="project" value="UniProtKB-UniRule"/>
</dbReference>
<dbReference type="InterPro" id="IPR009986">
    <property type="entry name" value="Tscrpt_reg_Crl"/>
</dbReference>
<sequence length="137" mass="16014">MASQKEIAMTLPSGHPKSRMIKKFTALGPYIREEQCEGNRFFFDCLAVCVNVKPAPEKREFWGWWMELEAHEDRFTYTWQFGLFDKEGDWTAVPIKDDEVKEKLSQTLRGFHERLRALLASMDLKLEPVTEDLKLSA</sequence>
<evidence type="ECO:0000256" key="2">
    <source>
        <dbReference type="ARBA" id="ARBA00023015"/>
    </source>
</evidence>
<dbReference type="Pfam" id="PF07417">
    <property type="entry name" value="Crl"/>
    <property type="match status" value="1"/>
</dbReference>
<gene>
    <name evidence="5" type="primary">crl</name>
    <name evidence="6" type="ordered locus">ESA_03113</name>
</gene>
<keyword evidence="7" id="KW-1185">Reference proteome</keyword>
<organism evidence="6 7">
    <name type="scientific">Cronobacter sakazakii (strain ATCC BAA-894)</name>
    <name type="common">Enterobacter sakazakii</name>
    <dbReference type="NCBI Taxonomy" id="290339"/>
    <lineage>
        <taxon>Bacteria</taxon>
        <taxon>Pseudomonadati</taxon>
        <taxon>Pseudomonadota</taxon>
        <taxon>Gammaproteobacteria</taxon>
        <taxon>Enterobacterales</taxon>
        <taxon>Enterobacteriaceae</taxon>
        <taxon>Cronobacter</taxon>
    </lineage>
</organism>
<evidence type="ECO:0000256" key="4">
    <source>
        <dbReference type="ARBA" id="ARBA00023163"/>
    </source>
</evidence>
<proteinExistence type="inferred from homology"/>
<keyword evidence="2 5" id="KW-0805">Transcription regulation</keyword>
<accession>A7MEN0</accession>
<keyword evidence="3 5" id="KW-0010">Activator</keyword>
<feature type="region of interest" description="Essential for activity" evidence="5">
    <location>
        <begin position="107"/>
        <end position="130"/>
    </location>
</feature>
<comment type="subcellular location">
    <subcellularLocation>
        <location evidence="5">Cytoplasm</location>
    </subcellularLocation>
</comment>
<dbReference type="Gene3D" id="3.30.310.230">
    <property type="entry name" value="Sigma factor-binding protein Crl monomer"/>
    <property type="match status" value="1"/>
</dbReference>
<dbReference type="HAMAP" id="MF_01178">
    <property type="entry name" value="Crl"/>
    <property type="match status" value="1"/>
</dbReference>
<dbReference type="Proteomes" id="UP000000260">
    <property type="component" value="Chromosome"/>
</dbReference>
<evidence type="ECO:0000256" key="5">
    <source>
        <dbReference type="HAMAP-Rule" id="MF_01178"/>
    </source>
</evidence>
<name>A7MEN0_CROS8</name>
<dbReference type="HOGENOM" id="CLU_136773_0_0_6"/>
<evidence type="ECO:0000256" key="3">
    <source>
        <dbReference type="ARBA" id="ARBA00023159"/>
    </source>
</evidence>
<evidence type="ECO:0000256" key="1">
    <source>
        <dbReference type="ARBA" id="ARBA00022490"/>
    </source>
</evidence>
<dbReference type="NCBIfam" id="NF008217">
    <property type="entry name" value="PRK10984.1"/>
    <property type="match status" value="1"/>
</dbReference>